<reference evidence="1 2" key="1">
    <citation type="submission" date="2014-04" db="EMBL/GenBank/DDBJ databases">
        <authorList>
            <consortium name="DOE Joint Genome Institute"/>
            <person name="Kuo A."/>
            <person name="Tarkka M."/>
            <person name="Buscot F."/>
            <person name="Kohler A."/>
            <person name="Nagy L.G."/>
            <person name="Floudas D."/>
            <person name="Copeland A."/>
            <person name="Barry K.W."/>
            <person name="Cichocki N."/>
            <person name="Veneault-Fourrey C."/>
            <person name="LaButti K."/>
            <person name="Lindquist E.A."/>
            <person name="Lipzen A."/>
            <person name="Lundell T."/>
            <person name="Morin E."/>
            <person name="Murat C."/>
            <person name="Sun H."/>
            <person name="Tunlid A."/>
            <person name="Henrissat B."/>
            <person name="Grigoriev I.V."/>
            <person name="Hibbett D.S."/>
            <person name="Martin F."/>
            <person name="Nordberg H.P."/>
            <person name="Cantor M.N."/>
            <person name="Hua S.X."/>
        </authorList>
    </citation>
    <scope>NUCLEOTIDE SEQUENCE [LARGE SCALE GENOMIC DNA]</scope>
    <source>
        <strain evidence="1 2">F 1598</strain>
    </source>
</reference>
<reference evidence="2" key="2">
    <citation type="submission" date="2015-01" db="EMBL/GenBank/DDBJ databases">
        <title>Evolutionary Origins and Diversification of the Mycorrhizal Mutualists.</title>
        <authorList>
            <consortium name="DOE Joint Genome Institute"/>
            <consortium name="Mycorrhizal Genomics Consortium"/>
            <person name="Kohler A."/>
            <person name="Kuo A."/>
            <person name="Nagy L.G."/>
            <person name="Floudas D."/>
            <person name="Copeland A."/>
            <person name="Barry K.W."/>
            <person name="Cichocki N."/>
            <person name="Veneault-Fourrey C."/>
            <person name="LaButti K."/>
            <person name="Lindquist E.A."/>
            <person name="Lipzen A."/>
            <person name="Lundell T."/>
            <person name="Morin E."/>
            <person name="Murat C."/>
            <person name="Riley R."/>
            <person name="Ohm R."/>
            <person name="Sun H."/>
            <person name="Tunlid A."/>
            <person name="Henrissat B."/>
            <person name="Grigoriev I.V."/>
            <person name="Hibbett D.S."/>
            <person name="Martin F."/>
        </authorList>
    </citation>
    <scope>NUCLEOTIDE SEQUENCE [LARGE SCALE GENOMIC DNA]</scope>
    <source>
        <strain evidence="2">F 1598</strain>
    </source>
</reference>
<name>A0A0C3BPQ8_PILCF</name>
<dbReference type="Proteomes" id="UP000054166">
    <property type="component" value="Unassembled WGS sequence"/>
</dbReference>
<protein>
    <submittedName>
        <fullName evidence="1">Uncharacterized protein</fullName>
    </submittedName>
</protein>
<dbReference type="InParanoid" id="A0A0C3BPQ8"/>
<keyword evidence="2" id="KW-1185">Reference proteome</keyword>
<proteinExistence type="predicted"/>
<sequence length="51" mass="5950">MYDPRFQPSRPRSDWSGRDLVCAAIANITKNFIDDHYYEFYGPITPIQAVL</sequence>
<evidence type="ECO:0000313" key="1">
    <source>
        <dbReference type="EMBL" id="KIM88498.1"/>
    </source>
</evidence>
<organism evidence="1 2">
    <name type="scientific">Piloderma croceum (strain F 1598)</name>
    <dbReference type="NCBI Taxonomy" id="765440"/>
    <lineage>
        <taxon>Eukaryota</taxon>
        <taxon>Fungi</taxon>
        <taxon>Dikarya</taxon>
        <taxon>Basidiomycota</taxon>
        <taxon>Agaricomycotina</taxon>
        <taxon>Agaricomycetes</taxon>
        <taxon>Agaricomycetidae</taxon>
        <taxon>Atheliales</taxon>
        <taxon>Atheliaceae</taxon>
        <taxon>Piloderma</taxon>
    </lineage>
</organism>
<evidence type="ECO:0000313" key="2">
    <source>
        <dbReference type="Proteomes" id="UP000054166"/>
    </source>
</evidence>
<gene>
    <name evidence="1" type="ORF">PILCRDRAFT_814395</name>
</gene>
<dbReference type="AlphaFoldDB" id="A0A0C3BPQ8"/>
<dbReference type="EMBL" id="KN832977">
    <property type="protein sequence ID" value="KIM88498.1"/>
    <property type="molecule type" value="Genomic_DNA"/>
</dbReference>
<dbReference type="HOGENOM" id="CLU_3107178_0_0_1"/>
<accession>A0A0C3BPQ8</accession>